<dbReference type="Pfam" id="PF08352">
    <property type="entry name" value="oligo_HPY"/>
    <property type="match status" value="1"/>
</dbReference>
<dbReference type="GO" id="GO:0016887">
    <property type="term" value="F:ATP hydrolysis activity"/>
    <property type="evidence" value="ECO:0007669"/>
    <property type="project" value="InterPro"/>
</dbReference>
<dbReference type="SUPFAM" id="SSF52540">
    <property type="entry name" value="P-loop containing nucleoside triphosphate hydrolases"/>
    <property type="match status" value="1"/>
</dbReference>
<dbReference type="PANTHER" id="PTHR43297:SF2">
    <property type="entry name" value="DIPEPTIDE TRANSPORT ATP-BINDING PROTEIN DPPD"/>
    <property type="match status" value="1"/>
</dbReference>
<dbReference type="InterPro" id="IPR050388">
    <property type="entry name" value="ABC_Ni/Peptide_Import"/>
</dbReference>
<dbReference type="NCBIfam" id="TIGR01727">
    <property type="entry name" value="oligo_HPY"/>
    <property type="match status" value="1"/>
</dbReference>
<dbReference type="InterPro" id="IPR003593">
    <property type="entry name" value="AAA+_ATPase"/>
</dbReference>
<comment type="similarity">
    <text evidence="2">Belongs to the ABC transporter superfamily.</text>
</comment>
<feature type="domain" description="ABC transporter" evidence="8">
    <location>
        <begin position="18"/>
        <end position="264"/>
    </location>
</feature>
<evidence type="ECO:0000256" key="4">
    <source>
        <dbReference type="ARBA" id="ARBA00022475"/>
    </source>
</evidence>
<proteinExistence type="inferred from homology"/>
<evidence type="ECO:0000256" key="7">
    <source>
        <dbReference type="ARBA" id="ARBA00023136"/>
    </source>
</evidence>
<dbReference type="InterPro" id="IPR003439">
    <property type="entry name" value="ABC_transporter-like_ATP-bd"/>
</dbReference>
<reference evidence="9 10" key="1">
    <citation type="submission" date="2017-01" db="EMBL/GenBank/DDBJ databases">
        <authorList>
            <person name="Varghese N."/>
            <person name="Submissions S."/>
        </authorList>
    </citation>
    <scope>NUCLEOTIDE SEQUENCE [LARGE SCALE GENOMIC DNA]</scope>
    <source>
        <strain evidence="9 10">DSM 18447</strain>
    </source>
</reference>
<dbReference type="InterPro" id="IPR017871">
    <property type="entry name" value="ABC_transporter-like_CS"/>
</dbReference>
<dbReference type="PROSITE" id="PS50893">
    <property type="entry name" value="ABC_TRANSPORTER_2"/>
    <property type="match status" value="1"/>
</dbReference>
<sequence length="337" mass="36226">MVHDLMDDEAIDLGDTLLDLQGLTLHIPRHDAPLLDNVSLTVRRGETLCVVGESGCGKSLTSLAMMGLLAPGLLAGVAGRMRFEGAGIELADQAALAKLRGRRIGMIFQEPMSSLNPAHRIGDQIAEGWRRHNSGDGEDEALAILRRVGLPAAERRMRDYPHQMSGGMRQRVMIAMALVNNPALLIADEPTTALDVTIQAQILDLIAELQSERDMGTVLITHDLGVVAEIATTVAVMYAGRIVEYGPADAIFSDPQHPYTIGLMSSVPPLRGPRTRLATVPGMVPSIETMPQGCRFSTRCPFVQPHCATQPALSEVVSGHRAACHFAPLEQKLEGAA</sequence>
<evidence type="ECO:0000256" key="6">
    <source>
        <dbReference type="ARBA" id="ARBA00022840"/>
    </source>
</evidence>
<keyword evidence="5" id="KW-0547">Nucleotide-binding</keyword>
<evidence type="ECO:0000256" key="3">
    <source>
        <dbReference type="ARBA" id="ARBA00022448"/>
    </source>
</evidence>
<dbReference type="InterPro" id="IPR027417">
    <property type="entry name" value="P-loop_NTPase"/>
</dbReference>
<dbReference type="InterPro" id="IPR013563">
    <property type="entry name" value="Oligopep_ABC_C"/>
</dbReference>
<evidence type="ECO:0000256" key="5">
    <source>
        <dbReference type="ARBA" id="ARBA00022741"/>
    </source>
</evidence>
<keyword evidence="7" id="KW-0472">Membrane</keyword>
<gene>
    <name evidence="9" type="ORF">SAMN05421772_101109</name>
</gene>
<dbReference type="SMART" id="SM00382">
    <property type="entry name" value="AAA"/>
    <property type="match status" value="1"/>
</dbReference>
<dbReference type="GO" id="GO:0055085">
    <property type="term" value="P:transmembrane transport"/>
    <property type="evidence" value="ECO:0007669"/>
    <property type="project" value="UniProtKB-ARBA"/>
</dbReference>
<dbReference type="Pfam" id="PF00005">
    <property type="entry name" value="ABC_tran"/>
    <property type="match status" value="1"/>
</dbReference>
<dbReference type="CDD" id="cd03257">
    <property type="entry name" value="ABC_NikE_OppD_transporters"/>
    <property type="match status" value="1"/>
</dbReference>
<accession>A0AA46A3T8</accession>
<dbReference type="AlphaFoldDB" id="A0AA46A3T8"/>
<organism evidence="9 10">
    <name type="scientific">Paracoccus saliphilus</name>
    <dbReference type="NCBI Taxonomy" id="405559"/>
    <lineage>
        <taxon>Bacteria</taxon>
        <taxon>Pseudomonadati</taxon>
        <taxon>Pseudomonadota</taxon>
        <taxon>Alphaproteobacteria</taxon>
        <taxon>Rhodobacterales</taxon>
        <taxon>Paracoccaceae</taxon>
        <taxon>Paracoccus</taxon>
    </lineage>
</organism>
<comment type="subcellular location">
    <subcellularLocation>
        <location evidence="1">Cell inner membrane</location>
        <topology evidence="1">Peripheral membrane protein</topology>
    </subcellularLocation>
</comment>
<evidence type="ECO:0000313" key="10">
    <source>
        <dbReference type="Proteomes" id="UP000186216"/>
    </source>
</evidence>
<evidence type="ECO:0000313" key="9">
    <source>
        <dbReference type="EMBL" id="SIS50266.1"/>
    </source>
</evidence>
<keyword evidence="3" id="KW-0813">Transport</keyword>
<evidence type="ECO:0000256" key="1">
    <source>
        <dbReference type="ARBA" id="ARBA00004417"/>
    </source>
</evidence>
<protein>
    <submittedName>
        <fullName evidence="9">Oligopeptide/dipeptide ABC transporter, ATP-binding protein, C-terminal domain-containing protein</fullName>
    </submittedName>
</protein>
<comment type="caution">
    <text evidence="9">The sequence shown here is derived from an EMBL/GenBank/DDBJ whole genome shotgun (WGS) entry which is preliminary data.</text>
</comment>
<keyword evidence="4" id="KW-1003">Cell membrane</keyword>
<dbReference type="PANTHER" id="PTHR43297">
    <property type="entry name" value="OLIGOPEPTIDE TRANSPORT ATP-BINDING PROTEIN APPD"/>
    <property type="match status" value="1"/>
</dbReference>
<dbReference type="GO" id="GO:0015833">
    <property type="term" value="P:peptide transport"/>
    <property type="evidence" value="ECO:0007669"/>
    <property type="project" value="InterPro"/>
</dbReference>
<dbReference type="EMBL" id="FTOU01000001">
    <property type="protein sequence ID" value="SIS50266.1"/>
    <property type="molecule type" value="Genomic_DNA"/>
</dbReference>
<name>A0AA46A3T8_9RHOB</name>
<dbReference type="Proteomes" id="UP000186216">
    <property type="component" value="Unassembled WGS sequence"/>
</dbReference>
<dbReference type="Gene3D" id="3.40.50.300">
    <property type="entry name" value="P-loop containing nucleotide triphosphate hydrolases"/>
    <property type="match status" value="1"/>
</dbReference>
<dbReference type="FunFam" id="3.40.50.300:FF:000016">
    <property type="entry name" value="Oligopeptide ABC transporter ATP-binding component"/>
    <property type="match status" value="1"/>
</dbReference>
<dbReference type="PROSITE" id="PS00211">
    <property type="entry name" value="ABC_TRANSPORTER_1"/>
    <property type="match status" value="1"/>
</dbReference>
<dbReference type="GO" id="GO:0005524">
    <property type="term" value="F:ATP binding"/>
    <property type="evidence" value="ECO:0007669"/>
    <property type="project" value="UniProtKB-KW"/>
</dbReference>
<evidence type="ECO:0000259" key="8">
    <source>
        <dbReference type="PROSITE" id="PS50893"/>
    </source>
</evidence>
<keyword evidence="6 9" id="KW-0067">ATP-binding</keyword>
<evidence type="ECO:0000256" key="2">
    <source>
        <dbReference type="ARBA" id="ARBA00005417"/>
    </source>
</evidence>
<dbReference type="GO" id="GO:0005886">
    <property type="term" value="C:plasma membrane"/>
    <property type="evidence" value="ECO:0007669"/>
    <property type="project" value="UniProtKB-SubCell"/>
</dbReference>